<reference evidence="3 4" key="1">
    <citation type="journal article" date="2015" name="Genome Biol. Evol.">
        <title>Comparative Genomics of a Bacterivorous Green Alga Reveals Evolutionary Causalities and Consequences of Phago-Mixotrophic Mode of Nutrition.</title>
        <authorList>
            <person name="Burns J.A."/>
            <person name="Paasch A."/>
            <person name="Narechania A."/>
            <person name="Kim E."/>
        </authorList>
    </citation>
    <scope>NUCLEOTIDE SEQUENCE [LARGE SCALE GENOMIC DNA]</scope>
    <source>
        <strain evidence="3 4">PLY_AMNH</strain>
    </source>
</reference>
<feature type="compositionally biased region" description="Basic residues" evidence="2">
    <location>
        <begin position="95"/>
        <end position="108"/>
    </location>
</feature>
<accession>A0AAE0H134</accession>
<protein>
    <submittedName>
        <fullName evidence="3">Uncharacterized protein</fullName>
    </submittedName>
</protein>
<feature type="region of interest" description="Disordered" evidence="2">
    <location>
        <begin position="525"/>
        <end position="583"/>
    </location>
</feature>
<name>A0AAE0H134_9CHLO</name>
<dbReference type="AlphaFoldDB" id="A0AAE0H134"/>
<evidence type="ECO:0000256" key="2">
    <source>
        <dbReference type="SAM" id="MobiDB-lite"/>
    </source>
</evidence>
<feature type="region of interest" description="Disordered" evidence="2">
    <location>
        <begin position="418"/>
        <end position="438"/>
    </location>
</feature>
<comment type="caution">
    <text evidence="3">The sequence shown here is derived from an EMBL/GenBank/DDBJ whole genome shotgun (WGS) entry which is preliminary data.</text>
</comment>
<evidence type="ECO:0000313" key="4">
    <source>
        <dbReference type="Proteomes" id="UP001190700"/>
    </source>
</evidence>
<feature type="compositionally biased region" description="Low complexity" evidence="2">
    <location>
        <begin position="534"/>
        <end position="550"/>
    </location>
</feature>
<evidence type="ECO:0000256" key="1">
    <source>
        <dbReference type="SAM" id="Coils"/>
    </source>
</evidence>
<gene>
    <name evidence="3" type="ORF">CYMTET_4481</name>
</gene>
<keyword evidence="4" id="KW-1185">Reference proteome</keyword>
<proteinExistence type="predicted"/>
<dbReference type="Proteomes" id="UP001190700">
    <property type="component" value="Unassembled WGS sequence"/>
</dbReference>
<organism evidence="3 4">
    <name type="scientific">Cymbomonas tetramitiformis</name>
    <dbReference type="NCBI Taxonomy" id="36881"/>
    <lineage>
        <taxon>Eukaryota</taxon>
        <taxon>Viridiplantae</taxon>
        <taxon>Chlorophyta</taxon>
        <taxon>Pyramimonadophyceae</taxon>
        <taxon>Pyramimonadales</taxon>
        <taxon>Pyramimonadaceae</taxon>
        <taxon>Cymbomonas</taxon>
    </lineage>
</organism>
<keyword evidence="1" id="KW-0175">Coiled coil</keyword>
<feature type="region of interest" description="Disordered" evidence="2">
    <location>
        <begin position="84"/>
        <end position="111"/>
    </location>
</feature>
<evidence type="ECO:0000313" key="3">
    <source>
        <dbReference type="EMBL" id="KAK3288025.1"/>
    </source>
</evidence>
<feature type="compositionally biased region" description="Basic and acidic residues" evidence="2">
    <location>
        <begin position="419"/>
        <end position="429"/>
    </location>
</feature>
<dbReference type="Gene3D" id="1.20.920.20">
    <property type="match status" value="1"/>
</dbReference>
<sequence length="583" mass="65127">MRLEDTVYCATCMTEPFLEGVRLAPDVGIVRSTCFGKLKEINIFDVDKAPPELHIVPNPNPNLPWGGALTGDTGGLATGRLERSMSLHPSSPSRGAHHHSPPRRKLLSRTKSLSRSLGISHPVRTPLVPSSSDSSRSAALGAAGGAFIAVPITLNNICMAVLCVDTLNRPAVLKSMTPRRLTKIHKVAEVLKRAFQTVESAIEKWEVEEARLKEDELPPNWSLVQEELSQLQLFQLKLERALQKPEVKMQLFEIDSYTHPPGKLLEMWLAVFGLVDMEGYGGPIVDWIRRLSITKLEDRKKVWAQLRKNIHNVSTSTGNKSILEYLLLAPMEDNPATGFVLKDAYRLADRLLRDMTKKDALRISRSAALLYDWVRTRQKLQNLLREIEREGEQGLNSSLTLKVIKAQAQELSKSLVQSLHHEPGKERRLPLTGSDPSELDDVAKEDLAKLEAELQQTPMEMRTKKEMQFYFGFNLWMLKSSSPFTFGHNRKRSQPRKTLEFSYPGPIGMRDISDAETSPIILSVHRKSARKPHSSSTAASSGKVSATAKSWSKVAKFAKSGMTGPKTRTSRSLDHPPLNASFD</sequence>
<feature type="coiled-coil region" evidence="1">
    <location>
        <begin position="188"/>
        <end position="244"/>
    </location>
</feature>
<dbReference type="EMBL" id="LGRX02000632">
    <property type="protein sequence ID" value="KAK3288025.1"/>
    <property type="molecule type" value="Genomic_DNA"/>
</dbReference>